<feature type="region of interest" description="Disordered" evidence="1">
    <location>
        <begin position="911"/>
        <end position="1022"/>
    </location>
</feature>
<feature type="domain" description="TFIIS central" evidence="2">
    <location>
        <begin position="392"/>
        <end position="512"/>
    </location>
</feature>
<evidence type="ECO:0000313" key="4">
    <source>
        <dbReference type="Proteomes" id="UP000290289"/>
    </source>
</evidence>
<dbReference type="STRING" id="3750.A0A498HQF7"/>
<dbReference type="EMBL" id="RDQH01000341">
    <property type="protein sequence ID" value="RXH72514.1"/>
    <property type="molecule type" value="Genomic_DNA"/>
</dbReference>
<feature type="region of interest" description="Disordered" evidence="1">
    <location>
        <begin position="623"/>
        <end position="721"/>
    </location>
</feature>
<dbReference type="CDD" id="cd21538">
    <property type="entry name" value="SPOC_TFIIS"/>
    <property type="match status" value="1"/>
</dbReference>
<dbReference type="Pfam" id="PF07500">
    <property type="entry name" value="TFIIS_M"/>
    <property type="match status" value="1"/>
</dbReference>
<dbReference type="SMART" id="SM00510">
    <property type="entry name" value="TFS2M"/>
    <property type="match status" value="1"/>
</dbReference>
<reference evidence="3 4" key="1">
    <citation type="submission" date="2018-10" db="EMBL/GenBank/DDBJ databases">
        <title>A high-quality apple genome assembly.</title>
        <authorList>
            <person name="Hu J."/>
        </authorList>
    </citation>
    <scope>NUCLEOTIDE SEQUENCE [LARGE SCALE GENOMIC DNA]</scope>
    <source>
        <strain evidence="4">cv. HFTH1</strain>
        <tissue evidence="3">Young leaf</tissue>
    </source>
</reference>
<evidence type="ECO:0000259" key="2">
    <source>
        <dbReference type="PROSITE" id="PS51321"/>
    </source>
</evidence>
<feature type="compositionally biased region" description="Low complexity" evidence="1">
    <location>
        <begin position="647"/>
        <end position="658"/>
    </location>
</feature>
<comment type="caution">
    <text evidence="3">The sequence shown here is derived from an EMBL/GenBank/DDBJ whole genome shotgun (WGS) entry which is preliminary data.</text>
</comment>
<dbReference type="PANTHER" id="PTHR11477">
    <property type="entry name" value="TRANSCRIPTION FACTOR S-II ZINC FINGER DOMAIN-CONTAINING PROTEIN"/>
    <property type="match status" value="1"/>
</dbReference>
<dbReference type="Pfam" id="PF07744">
    <property type="entry name" value="SPOC"/>
    <property type="match status" value="1"/>
</dbReference>
<gene>
    <name evidence="3" type="ORF">DVH24_012198</name>
</gene>
<feature type="compositionally biased region" description="Polar residues" evidence="1">
    <location>
        <begin position="1110"/>
        <end position="1125"/>
    </location>
</feature>
<accession>A0A498HQF7</accession>
<feature type="compositionally biased region" description="Polar residues" evidence="1">
    <location>
        <begin position="694"/>
        <end position="721"/>
    </location>
</feature>
<feature type="compositionally biased region" description="Polar residues" evidence="1">
    <location>
        <begin position="286"/>
        <end position="296"/>
    </location>
</feature>
<dbReference type="InterPro" id="IPR036575">
    <property type="entry name" value="TFIIS_cen_dom_sf"/>
</dbReference>
<feature type="region of interest" description="Disordered" evidence="1">
    <location>
        <begin position="270"/>
        <end position="316"/>
    </location>
</feature>
<evidence type="ECO:0000256" key="1">
    <source>
        <dbReference type="SAM" id="MobiDB-lite"/>
    </source>
</evidence>
<dbReference type="GO" id="GO:0005634">
    <property type="term" value="C:nucleus"/>
    <property type="evidence" value="ECO:0007669"/>
    <property type="project" value="TreeGrafter"/>
</dbReference>
<proteinExistence type="predicted"/>
<feature type="compositionally biased region" description="Basic and acidic residues" evidence="1">
    <location>
        <begin position="270"/>
        <end position="279"/>
    </location>
</feature>
<dbReference type="Gene3D" id="1.10.472.30">
    <property type="entry name" value="Transcription elongation factor S-II, central domain"/>
    <property type="match status" value="1"/>
</dbReference>
<feature type="compositionally biased region" description="Polar residues" evidence="1">
    <location>
        <begin position="659"/>
        <end position="675"/>
    </location>
</feature>
<feature type="region of interest" description="Disordered" evidence="1">
    <location>
        <begin position="528"/>
        <end position="585"/>
    </location>
</feature>
<evidence type="ECO:0000313" key="3">
    <source>
        <dbReference type="EMBL" id="RXH72514.1"/>
    </source>
</evidence>
<feature type="compositionally biased region" description="Polar residues" evidence="1">
    <location>
        <begin position="229"/>
        <end position="246"/>
    </location>
</feature>
<feature type="region of interest" description="Disordered" evidence="1">
    <location>
        <begin position="214"/>
        <end position="250"/>
    </location>
</feature>
<dbReference type="InterPro" id="IPR012921">
    <property type="entry name" value="SPOC_C"/>
</dbReference>
<feature type="region of interest" description="Disordered" evidence="1">
    <location>
        <begin position="1110"/>
        <end position="1168"/>
    </location>
</feature>
<keyword evidence="4" id="KW-1185">Reference proteome</keyword>
<feature type="compositionally biased region" description="Acidic residues" evidence="1">
    <location>
        <begin position="960"/>
        <end position="969"/>
    </location>
</feature>
<feature type="compositionally biased region" description="Polar residues" evidence="1">
    <location>
        <begin position="990"/>
        <end position="1002"/>
    </location>
</feature>
<name>A0A498HQF7_MALDO</name>
<feature type="compositionally biased region" description="Basic and acidic residues" evidence="1">
    <location>
        <begin position="300"/>
        <end position="309"/>
    </location>
</feature>
<dbReference type="AlphaFoldDB" id="A0A498HQF7"/>
<feature type="region of interest" description="Disordered" evidence="1">
    <location>
        <begin position="1036"/>
        <end position="1097"/>
    </location>
</feature>
<dbReference type="PANTHER" id="PTHR11477:SF20">
    <property type="entry name" value="SPOC DOMAIN _ TRANSCRIPTION ELONGATION FACTOR S-II PROTEIN"/>
    <property type="match status" value="1"/>
</dbReference>
<feature type="compositionally biased region" description="Polar residues" evidence="1">
    <location>
        <begin position="1072"/>
        <end position="1083"/>
    </location>
</feature>
<protein>
    <recommendedName>
        <fullName evidence="2">TFIIS central domain-containing protein</fullName>
    </recommendedName>
</protein>
<dbReference type="PROSITE" id="PS51321">
    <property type="entry name" value="TFIIS_CENTRAL"/>
    <property type="match status" value="1"/>
</dbReference>
<sequence length="1168" mass="128602">MSNNLLSPRLPISSMEMPQMDPILKGMDSSIPEFQMAGMSSVSSNPESQNLSVSNQQMELMLDPVPDNPGSHGLSMSYFQMGHIANANGNLGSPKISTPSNQLGELGSLANDSHQLSTIKRKATLEPMTNNPEAPQLSMPNKRVAYMEHRPWLQQGPVSNRRAVEMGSVHNAPGSPRLPAANKKMVKLESMEAAQNVPGSPHSPVPNKKMVKMESFSGRSGSQRSSSQKNQTPRIQPTRKLQNESFESVRSKMRESLAAALELVNQQQDKYVDSRKKSQGEAGAIQEQTQEASQPGSHPFKPESEEPKENSPSAETCSIMKTNDEGAGQRHLADATTNVSTLTSICDGNEFQSNNIFPHDNVSFSDNLFVKDELLQGNGLSWVLDSEMEMEGRKEIQPAEEEMLDLEEMGGPPEEQVVQSPEELAFRIEAELFKLFGGVNKKYKEKGRSLLFNLKDRNNPELRERVMSGEIPPERLCSMTAEELASKELSEWRMAKAEELAQMVVLPDSEVDMRRLVKKTHKGEVEVEQYDSASVDIPLDATSHNHSEPRSKETEVSTPSKPNKPKDKVNAAGEKSNTEDRSVYPFTIPSTEATDLMQGLMVDDGLKDLPPIVSLDEFMESLDTEPPFEILPEKVTPTSDRDDSETVSESKSSVPSPKDTVNTSPQKVDDSCTTDTKSDADLKTGGSPAMIKTDSPTVIKTDSPAVINTDNPAGNKTDSHSVMKTSYSADIKSCDVSADVKSRDSPEKSVSRLVGTPKGERVWSGSLQLNLSPMASVIGIYKSGEKTTAKEWPDCLDIKGRVRLDAFEKFLQELPQSRSRAVMVVHFVPDEGSSETECESIREVAESYVTDERVGFSEPCSGVEIYFCPPHNKTVDMLSKIIDKGHVEALNTIDNGLLGVIVWRKLTSPKSSHHKHISKKQQFSAATTTSSRRQQHDTNYTSKPAQSRPLPPTHTTPAQDDNDDDDDDVPPGFGPGASRDEDDLPEFNFTGGSNQFSAQRPSSRGPGMAAPPLYPKSHTPSRPVDQMRELIQKYGQNNSVSSSSSNTFHQASSVAVHPWNDDDDDIPEWQPNVPSQPQTQYQRLQPRPPLNSYQQQMPAAHMSLANQPQSLQPMAPNVQNSNVPMQQGWWAPPPPAQRAGQFYGEPDRGTAAQPGIAWRQNVPKSRGF</sequence>
<dbReference type="InterPro" id="IPR003618">
    <property type="entry name" value="TFIIS_cen_dom"/>
</dbReference>
<feature type="compositionally biased region" description="Basic and acidic residues" evidence="1">
    <location>
        <begin position="543"/>
        <end position="555"/>
    </location>
</feature>
<dbReference type="GO" id="GO:0006351">
    <property type="term" value="P:DNA-templated transcription"/>
    <property type="evidence" value="ECO:0007669"/>
    <property type="project" value="InterPro"/>
</dbReference>
<organism evidence="3 4">
    <name type="scientific">Malus domestica</name>
    <name type="common">Apple</name>
    <name type="synonym">Pyrus malus</name>
    <dbReference type="NCBI Taxonomy" id="3750"/>
    <lineage>
        <taxon>Eukaryota</taxon>
        <taxon>Viridiplantae</taxon>
        <taxon>Streptophyta</taxon>
        <taxon>Embryophyta</taxon>
        <taxon>Tracheophyta</taxon>
        <taxon>Spermatophyta</taxon>
        <taxon>Magnoliopsida</taxon>
        <taxon>eudicotyledons</taxon>
        <taxon>Gunneridae</taxon>
        <taxon>Pentapetalae</taxon>
        <taxon>rosids</taxon>
        <taxon>fabids</taxon>
        <taxon>Rosales</taxon>
        <taxon>Rosaceae</taxon>
        <taxon>Amygdaloideae</taxon>
        <taxon>Maleae</taxon>
        <taxon>Malus</taxon>
    </lineage>
</organism>
<feature type="compositionally biased region" description="Low complexity" evidence="1">
    <location>
        <begin position="217"/>
        <end position="228"/>
    </location>
</feature>
<feature type="compositionally biased region" description="Polar residues" evidence="1">
    <location>
        <begin position="921"/>
        <end position="945"/>
    </location>
</feature>
<dbReference type="Proteomes" id="UP000290289">
    <property type="component" value="Chromosome 15"/>
</dbReference>
<feature type="compositionally biased region" description="Low complexity" evidence="1">
    <location>
        <begin position="1037"/>
        <end position="1046"/>
    </location>
</feature>
<dbReference type="SUPFAM" id="SSF46942">
    <property type="entry name" value="Elongation factor TFIIS domain 2"/>
    <property type="match status" value="1"/>
</dbReference>